<keyword evidence="3" id="KW-1185">Reference proteome</keyword>
<accession>A0A4Z2HJA9</accession>
<dbReference type="EMBL" id="SRLO01000228">
    <property type="protein sequence ID" value="TNN65898.1"/>
    <property type="molecule type" value="Genomic_DNA"/>
</dbReference>
<evidence type="ECO:0000313" key="3">
    <source>
        <dbReference type="Proteomes" id="UP000314294"/>
    </source>
</evidence>
<comment type="caution">
    <text evidence="2">The sequence shown here is derived from an EMBL/GenBank/DDBJ whole genome shotgun (WGS) entry which is preliminary data.</text>
</comment>
<proteinExistence type="predicted"/>
<evidence type="ECO:0000256" key="1">
    <source>
        <dbReference type="SAM" id="MobiDB-lite"/>
    </source>
</evidence>
<evidence type="ECO:0000313" key="2">
    <source>
        <dbReference type="EMBL" id="TNN65898.1"/>
    </source>
</evidence>
<gene>
    <name evidence="2" type="ORF">EYF80_023898</name>
</gene>
<dbReference type="AlphaFoldDB" id="A0A4Z2HJA9"/>
<feature type="compositionally biased region" description="Basic and acidic residues" evidence="1">
    <location>
        <begin position="22"/>
        <end position="34"/>
    </location>
</feature>
<sequence>MKLRLRLKSPDMNSKPGRPRHLHEVDRCGDEGADSKGWSPVLNPDGSDPRPAWRQDSTTKREVVLPTIRGVVAVVVSDWYPASCPSKPSNTALLGRK</sequence>
<feature type="region of interest" description="Disordered" evidence="1">
    <location>
        <begin position="1"/>
        <end position="58"/>
    </location>
</feature>
<protein>
    <submittedName>
        <fullName evidence="2">Uncharacterized protein</fullName>
    </submittedName>
</protein>
<feature type="compositionally biased region" description="Basic and acidic residues" evidence="1">
    <location>
        <begin position="47"/>
        <end position="58"/>
    </location>
</feature>
<dbReference type="Proteomes" id="UP000314294">
    <property type="component" value="Unassembled WGS sequence"/>
</dbReference>
<organism evidence="2 3">
    <name type="scientific">Liparis tanakae</name>
    <name type="common">Tanaka's snailfish</name>
    <dbReference type="NCBI Taxonomy" id="230148"/>
    <lineage>
        <taxon>Eukaryota</taxon>
        <taxon>Metazoa</taxon>
        <taxon>Chordata</taxon>
        <taxon>Craniata</taxon>
        <taxon>Vertebrata</taxon>
        <taxon>Euteleostomi</taxon>
        <taxon>Actinopterygii</taxon>
        <taxon>Neopterygii</taxon>
        <taxon>Teleostei</taxon>
        <taxon>Neoteleostei</taxon>
        <taxon>Acanthomorphata</taxon>
        <taxon>Eupercaria</taxon>
        <taxon>Perciformes</taxon>
        <taxon>Cottioidei</taxon>
        <taxon>Cottales</taxon>
        <taxon>Liparidae</taxon>
        <taxon>Liparis</taxon>
    </lineage>
</organism>
<name>A0A4Z2HJA9_9TELE</name>
<reference evidence="2 3" key="1">
    <citation type="submission" date="2019-03" db="EMBL/GenBank/DDBJ databases">
        <title>First draft genome of Liparis tanakae, snailfish: a comprehensive survey of snailfish specific genes.</title>
        <authorList>
            <person name="Kim W."/>
            <person name="Song I."/>
            <person name="Jeong J.-H."/>
            <person name="Kim D."/>
            <person name="Kim S."/>
            <person name="Ryu S."/>
            <person name="Song J.Y."/>
            <person name="Lee S.K."/>
        </authorList>
    </citation>
    <scope>NUCLEOTIDE SEQUENCE [LARGE SCALE GENOMIC DNA]</scope>
    <source>
        <tissue evidence="2">Muscle</tissue>
    </source>
</reference>